<name>A0A0B6ZE99_9EUPU</name>
<organism evidence="1">
    <name type="scientific">Arion vulgaris</name>
    <dbReference type="NCBI Taxonomy" id="1028688"/>
    <lineage>
        <taxon>Eukaryota</taxon>
        <taxon>Metazoa</taxon>
        <taxon>Spiralia</taxon>
        <taxon>Lophotrochozoa</taxon>
        <taxon>Mollusca</taxon>
        <taxon>Gastropoda</taxon>
        <taxon>Heterobranchia</taxon>
        <taxon>Euthyneura</taxon>
        <taxon>Panpulmonata</taxon>
        <taxon>Eupulmonata</taxon>
        <taxon>Stylommatophora</taxon>
        <taxon>Helicina</taxon>
        <taxon>Arionoidea</taxon>
        <taxon>Arionidae</taxon>
        <taxon>Arion</taxon>
    </lineage>
</organism>
<dbReference type="AlphaFoldDB" id="A0A0B6ZE99"/>
<gene>
    <name evidence="1" type="primary">ORF57030</name>
</gene>
<protein>
    <submittedName>
        <fullName evidence="1">Uncharacterized protein</fullName>
    </submittedName>
</protein>
<evidence type="ECO:0000313" key="1">
    <source>
        <dbReference type="EMBL" id="CEK66020.1"/>
    </source>
</evidence>
<proteinExistence type="predicted"/>
<sequence>MYNQSKDIMKNKKGIVCWLEDKGLRKSQHFVIFRVVLVKINSRIIIWTMSETINLFTNNH</sequence>
<accession>A0A0B6ZE99</accession>
<dbReference type="EMBL" id="HACG01019155">
    <property type="protein sequence ID" value="CEK66020.1"/>
    <property type="molecule type" value="Transcribed_RNA"/>
</dbReference>
<reference evidence="1" key="1">
    <citation type="submission" date="2014-12" db="EMBL/GenBank/DDBJ databases">
        <title>Insight into the proteome of Arion vulgaris.</title>
        <authorList>
            <person name="Aradska J."/>
            <person name="Bulat T."/>
            <person name="Smidak R."/>
            <person name="Sarate P."/>
            <person name="Gangsoo J."/>
            <person name="Sialana F."/>
            <person name="Bilban M."/>
            <person name="Lubec G."/>
        </authorList>
    </citation>
    <scope>NUCLEOTIDE SEQUENCE</scope>
    <source>
        <tissue evidence="1">Skin</tissue>
    </source>
</reference>